<proteinExistence type="predicted"/>
<evidence type="ECO:0000313" key="1">
    <source>
        <dbReference type="EMBL" id="SVE21969.1"/>
    </source>
</evidence>
<sequence length="61" mass="6832">MASTNMKNGGGYYCEQQKRFNRISNAQTDEKTSKQQKVCLPDLGIINGMMSTGYNHDILSN</sequence>
<protein>
    <submittedName>
        <fullName evidence="1">Uncharacterized protein</fullName>
    </submittedName>
</protein>
<dbReference type="AlphaFoldDB" id="A0A383BQ12"/>
<dbReference type="EMBL" id="UINC01202256">
    <property type="protein sequence ID" value="SVE21969.1"/>
    <property type="molecule type" value="Genomic_DNA"/>
</dbReference>
<reference evidence="1" key="1">
    <citation type="submission" date="2018-05" db="EMBL/GenBank/DDBJ databases">
        <authorList>
            <person name="Lanie J.A."/>
            <person name="Ng W.-L."/>
            <person name="Kazmierczak K.M."/>
            <person name="Andrzejewski T.M."/>
            <person name="Davidsen T.M."/>
            <person name="Wayne K.J."/>
            <person name="Tettelin H."/>
            <person name="Glass J.I."/>
            <person name="Rusch D."/>
            <person name="Podicherti R."/>
            <person name="Tsui H.-C.T."/>
            <person name="Winkler M.E."/>
        </authorList>
    </citation>
    <scope>NUCLEOTIDE SEQUENCE</scope>
</reference>
<name>A0A383BQ12_9ZZZZ</name>
<gene>
    <name evidence="1" type="ORF">METZ01_LOCUS474823</name>
</gene>
<organism evidence="1">
    <name type="scientific">marine metagenome</name>
    <dbReference type="NCBI Taxonomy" id="408172"/>
    <lineage>
        <taxon>unclassified sequences</taxon>
        <taxon>metagenomes</taxon>
        <taxon>ecological metagenomes</taxon>
    </lineage>
</organism>
<feature type="non-terminal residue" evidence="1">
    <location>
        <position position="1"/>
    </location>
</feature>
<accession>A0A383BQ12</accession>
<feature type="non-terminal residue" evidence="1">
    <location>
        <position position="61"/>
    </location>
</feature>